<dbReference type="AlphaFoldDB" id="A0A396HEM2"/>
<organism evidence="1 2">
    <name type="scientific">Medicago truncatula</name>
    <name type="common">Barrel medic</name>
    <name type="synonym">Medicago tribuloides</name>
    <dbReference type="NCBI Taxonomy" id="3880"/>
    <lineage>
        <taxon>Eukaryota</taxon>
        <taxon>Viridiplantae</taxon>
        <taxon>Streptophyta</taxon>
        <taxon>Embryophyta</taxon>
        <taxon>Tracheophyta</taxon>
        <taxon>Spermatophyta</taxon>
        <taxon>Magnoliopsida</taxon>
        <taxon>eudicotyledons</taxon>
        <taxon>Gunneridae</taxon>
        <taxon>Pentapetalae</taxon>
        <taxon>rosids</taxon>
        <taxon>fabids</taxon>
        <taxon>Fabales</taxon>
        <taxon>Fabaceae</taxon>
        <taxon>Papilionoideae</taxon>
        <taxon>50 kb inversion clade</taxon>
        <taxon>NPAAA clade</taxon>
        <taxon>Hologalegina</taxon>
        <taxon>IRL clade</taxon>
        <taxon>Trifolieae</taxon>
        <taxon>Medicago</taxon>
    </lineage>
</organism>
<proteinExistence type="predicted"/>
<protein>
    <submittedName>
        <fullName evidence="1">Uncharacterized protein</fullName>
    </submittedName>
</protein>
<dbReference type="Gramene" id="rna36207">
    <property type="protein sequence ID" value="RHN51706.1"/>
    <property type="gene ID" value="gene36207"/>
</dbReference>
<sequence length="42" mass="4734">MDNKEDTSFHRVLVTKEIRKGVNAVKLMLGIMEDGEITISTL</sequence>
<evidence type="ECO:0000313" key="2">
    <source>
        <dbReference type="Proteomes" id="UP000265566"/>
    </source>
</evidence>
<comment type="caution">
    <text evidence="1">The sequence shown here is derived from an EMBL/GenBank/DDBJ whole genome shotgun (WGS) entry which is preliminary data.</text>
</comment>
<accession>A0A396HEM2</accession>
<dbReference type="EMBL" id="PSQE01000006">
    <property type="protein sequence ID" value="RHN51706.1"/>
    <property type="molecule type" value="Genomic_DNA"/>
</dbReference>
<dbReference type="Proteomes" id="UP000265566">
    <property type="component" value="Chromosome 6"/>
</dbReference>
<reference evidence="2" key="1">
    <citation type="journal article" date="2018" name="Nat. Plants">
        <title>Whole-genome landscape of Medicago truncatula symbiotic genes.</title>
        <authorList>
            <person name="Pecrix Y."/>
            <person name="Staton S.E."/>
            <person name="Sallet E."/>
            <person name="Lelandais-Briere C."/>
            <person name="Moreau S."/>
            <person name="Carrere S."/>
            <person name="Blein T."/>
            <person name="Jardinaud M.F."/>
            <person name="Latrasse D."/>
            <person name="Zouine M."/>
            <person name="Zahm M."/>
            <person name="Kreplak J."/>
            <person name="Mayjonade B."/>
            <person name="Satge C."/>
            <person name="Perez M."/>
            <person name="Cauet S."/>
            <person name="Marande W."/>
            <person name="Chantry-Darmon C."/>
            <person name="Lopez-Roques C."/>
            <person name="Bouchez O."/>
            <person name="Berard A."/>
            <person name="Debelle F."/>
            <person name="Munos S."/>
            <person name="Bendahmane A."/>
            <person name="Berges H."/>
            <person name="Niebel A."/>
            <person name="Buitink J."/>
            <person name="Frugier F."/>
            <person name="Benhamed M."/>
            <person name="Crespi M."/>
            <person name="Gouzy J."/>
            <person name="Gamas P."/>
        </authorList>
    </citation>
    <scope>NUCLEOTIDE SEQUENCE [LARGE SCALE GENOMIC DNA]</scope>
    <source>
        <strain evidence="2">cv. Jemalong A17</strain>
    </source>
</reference>
<gene>
    <name evidence="1" type="ORF">MtrunA17_Chr6g0471801</name>
</gene>
<name>A0A396HEM2_MEDTR</name>
<evidence type="ECO:0000313" key="1">
    <source>
        <dbReference type="EMBL" id="RHN51706.1"/>
    </source>
</evidence>